<proteinExistence type="predicted"/>
<reference evidence="1" key="1">
    <citation type="submission" date="2021-07" db="EMBL/GenBank/DDBJ databases">
        <title>Shewanella sp. YLB-07 whole genome sequence.</title>
        <authorList>
            <person name="Yu L."/>
        </authorList>
    </citation>
    <scope>NUCLEOTIDE SEQUENCE</scope>
    <source>
        <strain evidence="1">YLB-08</strain>
    </source>
</reference>
<dbReference type="Proteomes" id="UP000316416">
    <property type="component" value="Chromosome"/>
</dbReference>
<protein>
    <submittedName>
        <fullName evidence="1">Uncharacterized protein</fullName>
    </submittedName>
</protein>
<organism evidence="1 2">
    <name type="scientific">Shewanella eurypsychrophilus</name>
    <dbReference type="NCBI Taxonomy" id="2593656"/>
    <lineage>
        <taxon>Bacteria</taxon>
        <taxon>Pseudomonadati</taxon>
        <taxon>Pseudomonadota</taxon>
        <taxon>Gammaproteobacteria</taxon>
        <taxon>Alteromonadales</taxon>
        <taxon>Shewanellaceae</taxon>
        <taxon>Shewanella</taxon>
    </lineage>
</organism>
<dbReference type="EMBL" id="CP045503">
    <property type="protein sequence ID" value="QXP44792.1"/>
    <property type="molecule type" value="Genomic_DNA"/>
</dbReference>
<evidence type="ECO:0000313" key="1">
    <source>
        <dbReference type="EMBL" id="QXP44792.1"/>
    </source>
</evidence>
<accession>A0ABX8S2M4</accession>
<keyword evidence="2" id="KW-1185">Reference proteome</keyword>
<evidence type="ECO:0000313" key="2">
    <source>
        <dbReference type="Proteomes" id="UP000316416"/>
    </source>
</evidence>
<sequence length="45" mass="5051">MATKWQLQIQDTRQLILLYSHTQIELHGGLTSAAVLLNDSNSIID</sequence>
<gene>
    <name evidence="1" type="ORF">FM038_25410</name>
</gene>
<dbReference type="RefSeq" id="WP_185965693.1">
    <property type="nucleotide sequence ID" value="NZ_CP045503.2"/>
</dbReference>
<name>A0ABX8S2M4_9GAMM</name>